<protein>
    <submittedName>
        <fullName evidence="1">Uncharacterized protein</fullName>
    </submittedName>
</protein>
<dbReference type="EMBL" id="JASBWT010000015">
    <property type="protein sequence ID" value="KAJ9098179.1"/>
    <property type="molecule type" value="Genomic_DNA"/>
</dbReference>
<keyword evidence="2" id="KW-1185">Reference proteome</keyword>
<evidence type="ECO:0000313" key="1">
    <source>
        <dbReference type="EMBL" id="KAJ9098179.1"/>
    </source>
</evidence>
<evidence type="ECO:0000313" key="2">
    <source>
        <dbReference type="Proteomes" id="UP001227268"/>
    </source>
</evidence>
<organism evidence="1 2">
    <name type="scientific">Naganishia friedmannii</name>
    <dbReference type="NCBI Taxonomy" id="89922"/>
    <lineage>
        <taxon>Eukaryota</taxon>
        <taxon>Fungi</taxon>
        <taxon>Dikarya</taxon>
        <taxon>Basidiomycota</taxon>
        <taxon>Agaricomycotina</taxon>
        <taxon>Tremellomycetes</taxon>
        <taxon>Filobasidiales</taxon>
        <taxon>Filobasidiaceae</taxon>
        <taxon>Naganishia</taxon>
    </lineage>
</organism>
<gene>
    <name evidence="1" type="ORF">QFC21_004508</name>
</gene>
<reference evidence="1" key="1">
    <citation type="submission" date="2023-04" db="EMBL/GenBank/DDBJ databases">
        <title>Draft Genome sequencing of Naganishia species isolated from polar environments using Oxford Nanopore Technology.</title>
        <authorList>
            <person name="Leo P."/>
            <person name="Venkateswaran K."/>
        </authorList>
    </citation>
    <scope>NUCLEOTIDE SEQUENCE</scope>
    <source>
        <strain evidence="1">MNA-CCFEE 5423</strain>
    </source>
</reference>
<accession>A0ACC2VG94</accession>
<proteinExistence type="predicted"/>
<name>A0ACC2VG94_9TREE</name>
<comment type="caution">
    <text evidence="1">The sequence shown here is derived from an EMBL/GenBank/DDBJ whole genome shotgun (WGS) entry which is preliminary data.</text>
</comment>
<sequence>MATTSLNLRPVASTGPTSTTHPAPQPSRIDPWKFQYSGSKDGKQANLLVMFHGLGANMRTLSAGAVPPSAHGRPVLFMASGFSRRLPSRNSGWGITYLSSTSHYSFTSAAAQAIPLPSRGSRMGSGAHTSLRMGSRRKYGAGVGEVYRAGWVGRGREEECWTLNPARWQKTRFGNIHLRPSTVRPIRKPDTQHFYARLLPHAHINNHDRSKKAEIVPPAHF</sequence>
<dbReference type="Proteomes" id="UP001227268">
    <property type="component" value="Unassembled WGS sequence"/>
</dbReference>